<dbReference type="AlphaFoldDB" id="A0A646I618"/>
<dbReference type="RefSeq" id="WP_173019482.1">
    <property type="nucleotide sequence ID" value="NZ_VJYJ02000035.1"/>
</dbReference>
<reference evidence="2" key="1">
    <citation type="submission" date="2019-10" db="EMBL/GenBank/DDBJ databases">
        <title>Streptomyces sp. nov., a novel actinobacterium isolated from alkaline environment.</title>
        <authorList>
            <person name="Golinska P."/>
        </authorList>
    </citation>
    <scope>NUCLEOTIDE SEQUENCE</scope>
    <source>
        <strain evidence="2">IF17</strain>
    </source>
</reference>
<dbReference type="EMBL" id="VJYJ02000035">
    <property type="protein sequence ID" value="MQS06189.1"/>
    <property type="molecule type" value="Genomic_DNA"/>
</dbReference>
<dbReference type="InterPro" id="IPR032710">
    <property type="entry name" value="NTF2-like_dom_sf"/>
</dbReference>
<organism evidence="2">
    <name type="scientific">Streptomyces alkaliphilus</name>
    <dbReference type="NCBI Taxonomy" id="1472722"/>
    <lineage>
        <taxon>Bacteria</taxon>
        <taxon>Bacillati</taxon>
        <taxon>Actinomycetota</taxon>
        <taxon>Actinomycetes</taxon>
        <taxon>Kitasatosporales</taxon>
        <taxon>Streptomycetaceae</taxon>
        <taxon>Streptomyces</taxon>
    </lineage>
</organism>
<evidence type="ECO:0000313" key="2">
    <source>
        <dbReference type="EMBL" id="MQS06189.1"/>
    </source>
</evidence>
<feature type="compositionally biased region" description="Basic and acidic residues" evidence="1">
    <location>
        <begin position="155"/>
        <end position="169"/>
    </location>
</feature>
<comment type="caution">
    <text evidence="2">The sequence shown here is derived from an EMBL/GenBank/DDBJ whole genome shotgun (WGS) entry which is preliminary data.</text>
</comment>
<dbReference type="Proteomes" id="UP000315516">
    <property type="component" value="Unassembled WGS sequence"/>
</dbReference>
<name>A0A646I618_9ACTN</name>
<proteinExistence type="predicted"/>
<accession>A0A646I618</accession>
<sequence>MSIITARQHPPHIRPVGGIICRMRHARTTAVLFTAFTLLGALTACGADSGDGGGTGGEGSSTEAGGTEEALREAVQAHVDAINGGRADAVHTLLSERCRAQTTMEEVEFSLELVKELYGDLTLEEVTVHEMDGHTALVEGKTGVEALDRAEEEDGGGRWIHEDGNWRNDECDDTDTAEAEGSFGEEDTDRSGADLALGETHTWDDSVALTVTEVTEIPAEGIGEYDYVSEGQTPFTVTLNIVNDSGSPVDLDDFYISVQGTTTGGSADSVYLDGSEFLEGRLAPGQTREHEEHFSLDTEKYGHDLVIETNRLSDFLNPDSPAWIATLGR</sequence>
<protein>
    <submittedName>
        <fullName evidence="2">Uncharacterized protein</fullName>
    </submittedName>
</protein>
<feature type="region of interest" description="Disordered" evidence="1">
    <location>
        <begin position="150"/>
        <end position="191"/>
    </location>
</feature>
<dbReference type="SUPFAM" id="SSF54427">
    <property type="entry name" value="NTF2-like"/>
    <property type="match status" value="1"/>
</dbReference>
<feature type="compositionally biased region" description="Acidic residues" evidence="1">
    <location>
        <begin position="170"/>
        <end position="188"/>
    </location>
</feature>
<evidence type="ECO:0000256" key="1">
    <source>
        <dbReference type="SAM" id="MobiDB-lite"/>
    </source>
</evidence>
<gene>
    <name evidence="2" type="ORF">FNX48_003015</name>
</gene>